<feature type="region of interest" description="Disordered" evidence="1">
    <location>
        <begin position="116"/>
        <end position="137"/>
    </location>
</feature>
<evidence type="ECO:0000313" key="2">
    <source>
        <dbReference type="EMBL" id="CAH2397795.1"/>
    </source>
</evidence>
<reference evidence="2 3" key="1">
    <citation type="submission" date="2022-03" db="EMBL/GenBank/DDBJ databases">
        <authorList>
            <person name="Brunel B."/>
        </authorList>
    </citation>
    <scope>NUCLEOTIDE SEQUENCE [LARGE SCALE GENOMIC DNA]</scope>
    <source>
        <strain evidence="2">STM5069sample</strain>
    </source>
</reference>
<comment type="caution">
    <text evidence="2">The sequence shown here is derived from an EMBL/GenBank/DDBJ whole genome shotgun (WGS) entry which is preliminary data.</text>
</comment>
<sequence length="137" mass="14487">MKAEAAFAASFQLGFLAPHESGGEGTGPYESPLSGRFAATSPPLRRGEEPRGLERSAGDYTLHLAGHLPRKGAAAASVSPTTNAADWSSATLHLPSRSLTIHPICSLYVPHKTTLNTMRRSNSRGRTGRNGSQHPPC</sequence>
<name>A0ABM9DMD0_9HYPH</name>
<protein>
    <submittedName>
        <fullName evidence="2">Uncharacterized protein</fullName>
    </submittedName>
</protein>
<dbReference type="EMBL" id="CAKXZT010000090">
    <property type="protein sequence ID" value="CAH2397795.1"/>
    <property type="molecule type" value="Genomic_DNA"/>
</dbReference>
<organism evidence="2 3">
    <name type="scientific">Mesorhizobium escarrei</name>
    <dbReference type="NCBI Taxonomy" id="666018"/>
    <lineage>
        <taxon>Bacteria</taxon>
        <taxon>Pseudomonadati</taxon>
        <taxon>Pseudomonadota</taxon>
        <taxon>Alphaproteobacteria</taxon>
        <taxon>Hyphomicrobiales</taxon>
        <taxon>Phyllobacteriaceae</taxon>
        <taxon>Mesorhizobium</taxon>
    </lineage>
</organism>
<gene>
    <name evidence="2" type="ORF">MES5069_180095</name>
</gene>
<accession>A0ABM9DMD0</accession>
<evidence type="ECO:0000256" key="1">
    <source>
        <dbReference type="SAM" id="MobiDB-lite"/>
    </source>
</evidence>
<keyword evidence="3" id="KW-1185">Reference proteome</keyword>
<feature type="compositionally biased region" description="Basic and acidic residues" evidence="1">
    <location>
        <begin position="45"/>
        <end position="57"/>
    </location>
</feature>
<dbReference type="Proteomes" id="UP001153050">
    <property type="component" value="Unassembled WGS sequence"/>
</dbReference>
<proteinExistence type="predicted"/>
<evidence type="ECO:0000313" key="3">
    <source>
        <dbReference type="Proteomes" id="UP001153050"/>
    </source>
</evidence>
<feature type="region of interest" description="Disordered" evidence="1">
    <location>
        <begin position="19"/>
        <end position="58"/>
    </location>
</feature>